<protein>
    <submittedName>
        <fullName evidence="1">727_t:CDS:1</fullName>
    </submittedName>
</protein>
<name>A0ABN7V7N3_GIGMA</name>
<evidence type="ECO:0000313" key="1">
    <source>
        <dbReference type="EMBL" id="CAG8733576.1"/>
    </source>
</evidence>
<sequence>MDSDKKAIKSVVHGKVKEVLEETIERGNKRSKAQHIHENMPLYLQNLYQNTETEPIMLIEIIGRTWEEKADNAFEEIETPNSRI</sequence>
<keyword evidence="2" id="KW-1185">Reference proteome</keyword>
<gene>
    <name evidence="1" type="ORF">GMARGA_LOCUS14630</name>
</gene>
<organism evidence="1 2">
    <name type="scientific">Gigaspora margarita</name>
    <dbReference type="NCBI Taxonomy" id="4874"/>
    <lineage>
        <taxon>Eukaryota</taxon>
        <taxon>Fungi</taxon>
        <taxon>Fungi incertae sedis</taxon>
        <taxon>Mucoromycota</taxon>
        <taxon>Glomeromycotina</taxon>
        <taxon>Glomeromycetes</taxon>
        <taxon>Diversisporales</taxon>
        <taxon>Gigasporaceae</taxon>
        <taxon>Gigaspora</taxon>
    </lineage>
</organism>
<reference evidence="1 2" key="1">
    <citation type="submission" date="2021-06" db="EMBL/GenBank/DDBJ databases">
        <authorList>
            <person name="Kallberg Y."/>
            <person name="Tangrot J."/>
            <person name="Rosling A."/>
        </authorList>
    </citation>
    <scope>NUCLEOTIDE SEQUENCE [LARGE SCALE GENOMIC DNA]</scope>
    <source>
        <strain evidence="1 2">120-4 pot B 10/14</strain>
    </source>
</reference>
<accession>A0ABN7V7N3</accession>
<proteinExistence type="predicted"/>
<dbReference type="Proteomes" id="UP000789901">
    <property type="component" value="Unassembled WGS sequence"/>
</dbReference>
<dbReference type="EMBL" id="CAJVQB010009786">
    <property type="protein sequence ID" value="CAG8733576.1"/>
    <property type="molecule type" value="Genomic_DNA"/>
</dbReference>
<comment type="caution">
    <text evidence="1">The sequence shown here is derived from an EMBL/GenBank/DDBJ whole genome shotgun (WGS) entry which is preliminary data.</text>
</comment>
<evidence type="ECO:0000313" key="2">
    <source>
        <dbReference type="Proteomes" id="UP000789901"/>
    </source>
</evidence>